<feature type="chain" id="PRO_5007230854" evidence="13">
    <location>
        <begin position="18"/>
        <end position="1052"/>
    </location>
</feature>
<dbReference type="InParanoid" id="D6WZA6"/>
<keyword evidence="7 13" id="KW-1133">Transmembrane helix</keyword>
<dbReference type="PANTHER" id="PTHR23220">
    <property type="entry name" value="INTEGRIN ALPHA"/>
    <property type="match status" value="1"/>
</dbReference>
<feature type="transmembrane region" description="Helical" evidence="13">
    <location>
        <begin position="986"/>
        <end position="1008"/>
    </location>
</feature>
<dbReference type="Gene3D" id="2.130.10.130">
    <property type="entry name" value="Integrin alpha, N-terminal"/>
    <property type="match status" value="1"/>
</dbReference>
<dbReference type="InterPro" id="IPR013517">
    <property type="entry name" value="FG-GAP"/>
</dbReference>
<dbReference type="GO" id="GO:0038023">
    <property type="term" value="F:signaling receptor activity"/>
    <property type="evidence" value="ECO:0000318"/>
    <property type="project" value="GO_Central"/>
</dbReference>
<evidence type="ECO:0000313" key="16">
    <source>
        <dbReference type="EMBL" id="EFA09738.2"/>
    </source>
</evidence>
<dbReference type="PANTHER" id="PTHR23220:SF83">
    <property type="entry name" value="INTEGRIN ALPHA-PS3-RELATED"/>
    <property type="match status" value="1"/>
</dbReference>
<gene>
    <name evidence="16" type="primary">AUGUSTUS-3.0.2_11873</name>
    <name evidence="16" type="ORF">TcasGA2_TC011873</name>
</gene>
<keyword evidence="5" id="KW-0677">Repeat</keyword>
<proteinExistence type="inferred from homology"/>
<evidence type="ECO:0000256" key="11">
    <source>
        <dbReference type="ARBA" id="ARBA00023180"/>
    </source>
</evidence>
<evidence type="ECO:0000256" key="2">
    <source>
        <dbReference type="ARBA" id="ARBA00008054"/>
    </source>
</evidence>
<dbReference type="PRINTS" id="PR01185">
    <property type="entry name" value="INTEGRINA"/>
</dbReference>
<dbReference type="FunCoup" id="D6WZA6">
    <property type="interactions" value="2"/>
</dbReference>
<dbReference type="GO" id="GO:0007157">
    <property type="term" value="P:heterophilic cell-cell adhesion via plasma membrane cell adhesion molecules"/>
    <property type="evidence" value="ECO:0007669"/>
    <property type="project" value="UniProtKB-ARBA"/>
</dbReference>
<keyword evidence="4 13" id="KW-0732">Signal</keyword>
<keyword evidence="9 13" id="KW-0472">Membrane</keyword>
<keyword evidence="11" id="KW-0325">Glycoprotein</keyword>
<comment type="similarity">
    <text evidence="2 13">Belongs to the integrin alpha chain family.</text>
</comment>
<dbReference type="STRING" id="7070.D6WZA6"/>
<dbReference type="InterPro" id="IPR048286">
    <property type="entry name" value="Integrin_alpha_Ig-like_3"/>
</dbReference>
<evidence type="ECO:0000256" key="7">
    <source>
        <dbReference type="ARBA" id="ARBA00022989"/>
    </source>
</evidence>
<feature type="domain" description="Integrin alpha second immunoglobulin-like" evidence="14">
    <location>
        <begin position="626"/>
        <end position="754"/>
    </location>
</feature>
<evidence type="ECO:0000256" key="4">
    <source>
        <dbReference type="ARBA" id="ARBA00022729"/>
    </source>
</evidence>
<keyword evidence="6 13" id="KW-0130">Cell adhesion</keyword>
<evidence type="ECO:0000259" key="15">
    <source>
        <dbReference type="Pfam" id="PF20806"/>
    </source>
</evidence>
<dbReference type="GO" id="GO:0009986">
    <property type="term" value="C:cell surface"/>
    <property type="evidence" value="ECO:0000318"/>
    <property type="project" value="GO_Central"/>
</dbReference>
<dbReference type="HOGENOM" id="CLU_004111_5_0_1"/>
<dbReference type="Pfam" id="PF01839">
    <property type="entry name" value="FG-GAP"/>
    <property type="match status" value="2"/>
</dbReference>
<dbReference type="Pfam" id="PF20805">
    <property type="entry name" value="Integrin_A_Ig_2"/>
    <property type="match status" value="1"/>
</dbReference>
<evidence type="ECO:0000256" key="6">
    <source>
        <dbReference type="ARBA" id="ARBA00022889"/>
    </source>
</evidence>
<dbReference type="InterPro" id="IPR013519">
    <property type="entry name" value="Int_alpha_beta-p"/>
</dbReference>
<dbReference type="AlphaFoldDB" id="D6WZA6"/>
<dbReference type="Gene3D" id="2.60.40.1510">
    <property type="entry name" value="ntegrin, alpha v. Chain A, domain 3"/>
    <property type="match status" value="1"/>
</dbReference>
<feature type="signal peptide" evidence="13">
    <location>
        <begin position="1"/>
        <end position="17"/>
    </location>
</feature>
<evidence type="ECO:0000256" key="8">
    <source>
        <dbReference type="ARBA" id="ARBA00023037"/>
    </source>
</evidence>
<dbReference type="GO" id="GO:0098609">
    <property type="term" value="P:cell-cell adhesion"/>
    <property type="evidence" value="ECO:0000318"/>
    <property type="project" value="GO_Central"/>
</dbReference>
<feature type="domain" description="Integrin alpha third immunoglobulin-like" evidence="15">
    <location>
        <begin position="772"/>
        <end position="935"/>
    </location>
</feature>
<dbReference type="SUPFAM" id="SSF69179">
    <property type="entry name" value="Integrin domains"/>
    <property type="match status" value="3"/>
</dbReference>
<dbReference type="Pfam" id="PF20806">
    <property type="entry name" value="Integrin_A_Ig_3"/>
    <property type="match status" value="1"/>
</dbReference>
<dbReference type="PROSITE" id="PS51470">
    <property type="entry name" value="FG_GAP"/>
    <property type="match status" value="3"/>
</dbReference>
<dbReference type="SMART" id="SM00191">
    <property type="entry name" value="Int_alpha"/>
    <property type="match status" value="5"/>
</dbReference>
<keyword evidence="10 13" id="KW-0675">Receptor</keyword>
<keyword evidence="3 13" id="KW-0812">Transmembrane</keyword>
<evidence type="ECO:0000313" key="17">
    <source>
        <dbReference type="Proteomes" id="UP000007266"/>
    </source>
</evidence>
<dbReference type="GO" id="GO:0008305">
    <property type="term" value="C:integrin complex"/>
    <property type="evidence" value="ECO:0000318"/>
    <property type="project" value="GO_Central"/>
</dbReference>
<name>D6WZA6_TRICA</name>
<dbReference type="Proteomes" id="UP000007266">
    <property type="component" value="Linkage group 9"/>
</dbReference>
<dbReference type="eggNOG" id="KOG3637">
    <property type="taxonomic scope" value="Eukaryota"/>
</dbReference>
<dbReference type="GO" id="GO:0007229">
    <property type="term" value="P:integrin-mediated signaling pathway"/>
    <property type="evidence" value="ECO:0000318"/>
    <property type="project" value="GO_Central"/>
</dbReference>
<reference evidence="16 17" key="1">
    <citation type="journal article" date="2008" name="Nature">
        <title>The genome of the model beetle and pest Tribolium castaneum.</title>
        <authorList>
            <consortium name="Tribolium Genome Sequencing Consortium"/>
            <person name="Richards S."/>
            <person name="Gibbs R.A."/>
            <person name="Weinstock G.M."/>
            <person name="Brown S.J."/>
            <person name="Denell R."/>
            <person name="Beeman R.W."/>
            <person name="Gibbs R."/>
            <person name="Beeman R.W."/>
            <person name="Brown S.J."/>
            <person name="Bucher G."/>
            <person name="Friedrich M."/>
            <person name="Grimmelikhuijzen C.J."/>
            <person name="Klingler M."/>
            <person name="Lorenzen M."/>
            <person name="Richards S."/>
            <person name="Roth S."/>
            <person name="Schroder R."/>
            <person name="Tautz D."/>
            <person name="Zdobnov E.M."/>
            <person name="Muzny D."/>
            <person name="Gibbs R.A."/>
            <person name="Weinstock G.M."/>
            <person name="Attaway T."/>
            <person name="Bell S."/>
            <person name="Buhay C.J."/>
            <person name="Chandrabose M.N."/>
            <person name="Chavez D."/>
            <person name="Clerk-Blankenburg K.P."/>
            <person name="Cree A."/>
            <person name="Dao M."/>
            <person name="Davis C."/>
            <person name="Chacko J."/>
            <person name="Dinh H."/>
            <person name="Dugan-Rocha S."/>
            <person name="Fowler G."/>
            <person name="Garner T.T."/>
            <person name="Garnes J."/>
            <person name="Gnirke A."/>
            <person name="Hawes A."/>
            <person name="Hernandez J."/>
            <person name="Hines S."/>
            <person name="Holder M."/>
            <person name="Hume J."/>
            <person name="Jhangiani S.N."/>
            <person name="Joshi V."/>
            <person name="Khan Z.M."/>
            <person name="Jackson L."/>
            <person name="Kovar C."/>
            <person name="Kowis A."/>
            <person name="Lee S."/>
            <person name="Lewis L.R."/>
            <person name="Margolis J."/>
            <person name="Morgan M."/>
            <person name="Nazareth L.V."/>
            <person name="Nguyen N."/>
            <person name="Okwuonu G."/>
            <person name="Parker D."/>
            <person name="Richards S."/>
            <person name="Ruiz S.J."/>
            <person name="Santibanez J."/>
            <person name="Savard J."/>
            <person name="Scherer S.E."/>
            <person name="Schneider B."/>
            <person name="Sodergren E."/>
            <person name="Tautz D."/>
            <person name="Vattahil S."/>
            <person name="Villasana D."/>
            <person name="White C.S."/>
            <person name="Wright R."/>
            <person name="Park Y."/>
            <person name="Beeman R.W."/>
            <person name="Lord J."/>
            <person name="Oppert B."/>
            <person name="Lorenzen M."/>
            <person name="Brown S."/>
            <person name="Wang L."/>
            <person name="Savard J."/>
            <person name="Tautz D."/>
            <person name="Richards S."/>
            <person name="Weinstock G."/>
            <person name="Gibbs R.A."/>
            <person name="Liu Y."/>
            <person name="Worley K."/>
            <person name="Weinstock G."/>
            <person name="Elsik C.G."/>
            <person name="Reese J.T."/>
            <person name="Elhaik E."/>
            <person name="Landan G."/>
            <person name="Graur D."/>
            <person name="Arensburger P."/>
            <person name="Atkinson P."/>
            <person name="Beeman R.W."/>
            <person name="Beidler J."/>
            <person name="Brown S.J."/>
            <person name="Demuth J.P."/>
            <person name="Drury D.W."/>
            <person name="Du Y.Z."/>
            <person name="Fujiwara H."/>
            <person name="Lorenzen M."/>
            <person name="Maselli V."/>
            <person name="Osanai M."/>
            <person name="Park Y."/>
            <person name="Robertson H.M."/>
            <person name="Tu Z."/>
            <person name="Wang J.J."/>
            <person name="Wang S."/>
            <person name="Richards S."/>
            <person name="Song H."/>
            <person name="Zhang L."/>
            <person name="Sodergren E."/>
            <person name="Werner D."/>
            <person name="Stanke M."/>
            <person name="Morgenstern B."/>
            <person name="Solovyev V."/>
            <person name="Kosarev P."/>
            <person name="Brown G."/>
            <person name="Chen H.C."/>
            <person name="Ermolaeva O."/>
            <person name="Hlavina W."/>
            <person name="Kapustin Y."/>
            <person name="Kiryutin B."/>
            <person name="Kitts P."/>
            <person name="Maglott D."/>
            <person name="Pruitt K."/>
            <person name="Sapojnikov V."/>
            <person name="Souvorov A."/>
            <person name="Mackey A.J."/>
            <person name="Waterhouse R.M."/>
            <person name="Wyder S."/>
            <person name="Zdobnov E.M."/>
            <person name="Zdobnov E.M."/>
            <person name="Wyder S."/>
            <person name="Kriventseva E.V."/>
            <person name="Kadowaki T."/>
            <person name="Bork P."/>
            <person name="Aranda M."/>
            <person name="Bao R."/>
            <person name="Beermann A."/>
            <person name="Berns N."/>
            <person name="Bolognesi R."/>
            <person name="Bonneton F."/>
            <person name="Bopp D."/>
            <person name="Brown S.J."/>
            <person name="Bucher G."/>
            <person name="Butts T."/>
            <person name="Chaumot A."/>
            <person name="Denell R.E."/>
            <person name="Ferrier D.E."/>
            <person name="Friedrich M."/>
            <person name="Gordon C.M."/>
            <person name="Jindra M."/>
            <person name="Klingler M."/>
            <person name="Lan Q."/>
            <person name="Lattorff H.M."/>
            <person name="Laudet V."/>
            <person name="von Levetsow C."/>
            <person name="Liu Z."/>
            <person name="Lutz R."/>
            <person name="Lynch J.A."/>
            <person name="da Fonseca R.N."/>
            <person name="Posnien N."/>
            <person name="Reuter R."/>
            <person name="Roth S."/>
            <person name="Savard J."/>
            <person name="Schinko J.B."/>
            <person name="Schmitt C."/>
            <person name="Schoppmeier M."/>
            <person name="Schroder R."/>
            <person name="Shippy T.D."/>
            <person name="Simonnet F."/>
            <person name="Marques-Souza H."/>
            <person name="Tautz D."/>
            <person name="Tomoyasu Y."/>
            <person name="Trauner J."/>
            <person name="Van der Zee M."/>
            <person name="Vervoort M."/>
            <person name="Wittkopp N."/>
            <person name="Wimmer E.A."/>
            <person name="Yang X."/>
            <person name="Jones A.K."/>
            <person name="Sattelle D.B."/>
            <person name="Ebert P.R."/>
            <person name="Nelson D."/>
            <person name="Scott J.G."/>
            <person name="Beeman R.W."/>
            <person name="Muthukrishnan S."/>
            <person name="Kramer K.J."/>
            <person name="Arakane Y."/>
            <person name="Beeman R.W."/>
            <person name="Zhu Q."/>
            <person name="Hogenkamp D."/>
            <person name="Dixit R."/>
            <person name="Oppert B."/>
            <person name="Jiang H."/>
            <person name="Zou Z."/>
            <person name="Marshall J."/>
            <person name="Elpidina E."/>
            <person name="Vinokurov K."/>
            <person name="Oppert C."/>
            <person name="Zou Z."/>
            <person name="Evans J."/>
            <person name="Lu Z."/>
            <person name="Zhao P."/>
            <person name="Sumathipala N."/>
            <person name="Altincicek B."/>
            <person name="Vilcinskas A."/>
            <person name="Williams M."/>
            <person name="Hultmark D."/>
            <person name="Hetru C."/>
            <person name="Jiang H."/>
            <person name="Grimmelikhuijzen C.J."/>
            <person name="Hauser F."/>
            <person name="Cazzamali G."/>
            <person name="Williamson M."/>
            <person name="Park Y."/>
            <person name="Li B."/>
            <person name="Tanaka Y."/>
            <person name="Predel R."/>
            <person name="Neupert S."/>
            <person name="Schachtner J."/>
            <person name="Verleyen P."/>
            <person name="Raible F."/>
            <person name="Bork P."/>
            <person name="Friedrich M."/>
            <person name="Walden K.K."/>
            <person name="Robertson H.M."/>
            <person name="Angeli S."/>
            <person name="Foret S."/>
            <person name="Bucher G."/>
            <person name="Schuetz S."/>
            <person name="Maleszka R."/>
            <person name="Wimmer E.A."/>
            <person name="Beeman R.W."/>
            <person name="Lorenzen M."/>
            <person name="Tomoyasu Y."/>
            <person name="Miller S.C."/>
            <person name="Grossmann D."/>
            <person name="Bucher G."/>
        </authorList>
    </citation>
    <scope>NUCLEOTIDE SEQUENCE [LARGE SCALE GENOMIC DNA]</scope>
    <source>
        <strain evidence="16 17">Georgia GA2</strain>
    </source>
</reference>
<evidence type="ECO:0000256" key="12">
    <source>
        <dbReference type="PROSITE-ProRule" id="PRU00803"/>
    </source>
</evidence>
<dbReference type="InterPro" id="IPR032695">
    <property type="entry name" value="Integrin_dom_sf"/>
</dbReference>
<dbReference type="OMA" id="VCAPRFI"/>
<keyword evidence="17" id="KW-1185">Reference proteome</keyword>
<comment type="subcellular location">
    <subcellularLocation>
        <location evidence="1 13">Membrane</location>
        <topology evidence="1 13">Single-pass type I membrane protein</topology>
    </subcellularLocation>
</comment>
<evidence type="ECO:0000256" key="9">
    <source>
        <dbReference type="ARBA" id="ARBA00023136"/>
    </source>
</evidence>
<dbReference type="EMBL" id="KQ971372">
    <property type="protein sequence ID" value="EFA09738.2"/>
    <property type="molecule type" value="Genomic_DNA"/>
</dbReference>
<organism evidence="16 17">
    <name type="scientific">Tribolium castaneum</name>
    <name type="common">Red flour beetle</name>
    <dbReference type="NCBI Taxonomy" id="7070"/>
    <lineage>
        <taxon>Eukaryota</taxon>
        <taxon>Metazoa</taxon>
        <taxon>Ecdysozoa</taxon>
        <taxon>Arthropoda</taxon>
        <taxon>Hexapoda</taxon>
        <taxon>Insecta</taxon>
        <taxon>Pterygota</taxon>
        <taxon>Neoptera</taxon>
        <taxon>Endopterygota</taxon>
        <taxon>Coleoptera</taxon>
        <taxon>Polyphaga</taxon>
        <taxon>Cucujiformia</taxon>
        <taxon>Tenebrionidae</taxon>
        <taxon>Tenebrionidae incertae sedis</taxon>
        <taxon>Tribolium</taxon>
    </lineage>
</organism>
<dbReference type="Gene3D" id="2.60.40.1460">
    <property type="entry name" value="Integrin domains. Chain A, domain 2"/>
    <property type="match status" value="1"/>
</dbReference>
<evidence type="ECO:0000256" key="3">
    <source>
        <dbReference type="ARBA" id="ARBA00022692"/>
    </source>
</evidence>
<sequence>MLRIILSLFSLIICSNCFNIDTNFPIVYQDTQSSSYFGYSTILYPGNQRYPPWLLVGAPKATNPFTTYKNPGACFKCVIGDKCHIFNFTDASTSPPRYEEKLDGAWIGGSMDISYKHGRVVVCAPRWIKIKKKNGKYDDFHMEGACYWFHTNDNTTQKLLPLFEPDHAVYSSGGGAVYNYAQGAAGISAHMPVKEKHLVLGAPGVFNWDGTSILYTDGDNPSPVASRLRNKVKRYADIDEFSHSNVANAMLTSQTVAYDLLGYATTSGYFYRKSQLLYVTAAPRSDYKGQILIYKFEEQRERPLDVKETRFGHQFGEYFGGSLTAGDVNGDGLDDLVVGAPFHTTGKFNEGKVYIFLGSGSGSLRVPKRESILGGSTNGQFGSTVQFLGDVDHDGFGDVAVAAPYEESKSGVVYLYRGSSDGLITTPSQRIVGKNIYPEIRGFGVSISRPADIDTNSYPDIAIGAYLSGHAVVLRSRPVVTIYQELKSFSQHLDFKEKRFKVRACFWYRLDELDPPLISITRYLLVDQDLGRAHLEGNSVKTISLNQNRQHCENFTITLQDSFSNRYNPITVSLKHNFLIRPETKKILLVGSNSLSDDMFCPRCPVYNKHDSVSSSIIEIPFALGCGPDNICKASLEFTSHLIDFGNTEEFILGSKNYITLETVVRNLGERAYLTQLEVEIPKIVTLRSIPSTCAQQNSSVLCSVDNPLETNSLKKITLELDMTTVNSGKYDDFLNFTIKIFTSSENDQENVKQLVVKLGRRADVTITGKSEEQSYSYKNLTQGRSFAQTYQVQKFGSSPLNEISIEINVPHILGHEIFINLYQPVGTLSGQKLTCSSNFTYIVDNNQEFGVLEDDKVRSKRSLSQIEVFNKSAKVRERITDSTFDALQNRTFYINCSTPGVTCSRVVCSGGPIDSYQTATLKLQMFFNTSAIKDLFGKKDVILFATQGRVLVTSPANFVQSGGRTDNFDVVSLFIGETIEEKVELWIIIISVIAGLLLLLLVILGLIKAGFFKRTKKEELEQLRLEMEFNQGGHSNTMETLDDGETEEEIS</sequence>
<dbReference type="Gene3D" id="1.20.5.930">
    <property type="entry name" value="Bicelle-embedded integrin alpha(iib) transmembrane segment"/>
    <property type="match status" value="1"/>
</dbReference>
<accession>D6WZA6</accession>
<evidence type="ECO:0000256" key="13">
    <source>
        <dbReference type="RuleBase" id="RU003762"/>
    </source>
</evidence>
<keyword evidence="8 13" id="KW-0401">Integrin</keyword>
<feature type="repeat" description="FG-GAP" evidence="12">
    <location>
        <begin position="429"/>
        <end position="491"/>
    </location>
</feature>
<dbReference type="InterPro" id="IPR000413">
    <property type="entry name" value="Integrin_alpha"/>
</dbReference>
<dbReference type="SUPFAM" id="SSF69318">
    <property type="entry name" value="Integrin alpha N-terminal domain"/>
    <property type="match status" value="1"/>
</dbReference>
<feature type="repeat" description="FG-GAP" evidence="12">
    <location>
        <begin position="368"/>
        <end position="425"/>
    </location>
</feature>
<dbReference type="InterPro" id="IPR028994">
    <property type="entry name" value="Integrin_alpha_N"/>
</dbReference>
<dbReference type="InterPro" id="IPR048285">
    <property type="entry name" value="Integrin_alpha_Ig-like_2"/>
</dbReference>
<evidence type="ECO:0000256" key="1">
    <source>
        <dbReference type="ARBA" id="ARBA00004479"/>
    </source>
</evidence>
<evidence type="ECO:0000259" key="14">
    <source>
        <dbReference type="Pfam" id="PF20805"/>
    </source>
</evidence>
<evidence type="ECO:0000256" key="5">
    <source>
        <dbReference type="ARBA" id="ARBA00022737"/>
    </source>
</evidence>
<dbReference type="GO" id="GO:0031589">
    <property type="term" value="P:cell-substrate adhesion"/>
    <property type="evidence" value="ECO:0007669"/>
    <property type="project" value="UniProtKB-ARBA"/>
</dbReference>
<feature type="repeat" description="FG-GAP" evidence="12">
    <location>
        <begin position="305"/>
        <end position="365"/>
    </location>
</feature>
<dbReference type="Gene3D" id="2.60.40.1530">
    <property type="entry name" value="ntegrin, alpha v. Chain A, domain 4"/>
    <property type="match status" value="1"/>
</dbReference>
<protein>
    <submittedName>
        <fullName evidence="16">Integrin alpha-PS3-like Protein</fullName>
    </submittedName>
</protein>
<evidence type="ECO:0000256" key="10">
    <source>
        <dbReference type="ARBA" id="ARBA00023170"/>
    </source>
</evidence>
<reference evidence="16 17" key="2">
    <citation type="journal article" date="2010" name="Nucleic Acids Res.">
        <title>BeetleBase in 2010: revisions to provide comprehensive genomic information for Tribolium castaneum.</title>
        <authorList>
            <person name="Kim H.S."/>
            <person name="Murphy T."/>
            <person name="Xia J."/>
            <person name="Caragea D."/>
            <person name="Park Y."/>
            <person name="Beeman R.W."/>
            <person name="Lorenzen M.D."/>
            <person name="Butcher S."/>
            <person name="Manak J.R."/>
            <person name="Brown S.J."/>
        </authorList>
    </citation>
    <scope>GENOME REANNOTATION</scope>
    <source>
        <strain evidence="16 17">Georgia GA2</strain>
    </source>
</reference>